<reference evidence="12" key="1">
    <citation type="submission" date="2021-08" db="EMBL/GenBank/DDBJ databases">
        <title>Hoeflea bacterium WL0058 sp. nov., isolated from the sediment.</title>
        <authorList>
            <person name="Wang L."/>
            <person name="Zhang D."/>
        </authorList>
    </citation>
    <scope>NUCLEOTIDE SEQUENCE</scope>
    <source>
        <strain evidence="12">WL0058</strain>
    </source>
</reference>
<organism evidence="12 13">
    <name type="scientific">Flavimaribacter sediminis</name>
    <dbReference type="NCBI Taxonomy" id="2865987"/>
    <lineage>
        <taxon>Bacteria</taxon>
        <taxon>Pseudomonadati</taxon>
        <taxon>Pseudomonadota</taxon>
        <taxon>Alphaproteobacteria</taxon>
        <taxon>Hyphomicrobiales</taxon>
        <taxon>Rhizobiaceae</taxon>
        <taxon>Flavimaribacter</taxon>
    </lineage>
</organism>
<feature type="active site" description="Charge relay system" evidence="9">
    <location>
        <position position="172"/>
    </location>
</feature>
<proteinExistence type="inferred from homology"/>
<dbReference type="PANTHER" id="PTHR22939">
    <property type="entry name" value="SERINE PROTEASE FAMILY S1C HTRA-RELATED"/>
    <property type="match status" value="1"/>
</dbReference>
<dbReference type="PANTHER" id="PTHR22939:SF129">
    <property type="entry name" value="SERINE PROTEASE HTRA2, MITOCHONDRIAL"/>
    <property type="match status" value="1"/>
</dbReference>
<evidence type="ECO:0000313" key="13">
    <source>
        <dbReference type="Proteomes" id="UP001196509"/>
    </source>
</evidence>
<dbReference type="GO" id="GO:0042597">
    <property type="term" value="C:periplasmic space"/>
    <property type="evidence" value="ECO:0007669"/>
    <property type="project" value="UniProtKB-SubCell"/>
</dbReference>
<keyword evidence="3" id="KW-0645">Protease</keyword>
<accession>A0AAE2ZHW1</accession>
<feature type="binding site" evidence="10">
    <location>
        <position position="142"/>
    </location>
    <ligand>
        <name>substrate</name>
    </ligand>
</feature>
<dbReference type="GO" id="GO:0004252">
    <property type="term" value="F:serine-type endopeptidase activity"/>
    <property type="evidence" value="ECO:0007669"/>
    <property type="project" value="InterPro"/>
</dbReference>
<keyword evidence="5" id="KW-0677">Repeat</keyword>
<dbReference type="Pfam" id="PF13365">
    <property type="entry name" value="Trypsin_2"/>
    <property type="match status" value="1"/>
</dbReference>
<keyword evidence="13" id="KW-1185">Reference proteome</keyword>
<evidence type="ECO:0000256" key="8">
    <source>
        <dbReference type="ARBA" id="ARBA00022825"/>
    </source>
</evidence>
<keyword evidence="4" id="KW-0732">Signal</keyword>
<dbReference type="SUPFAM" id="SSF50494">
    <property type="entry name" value="Trypsin-like serine proteases"/>
    <property type="match status" value="1"/>
</dbReference>
<dbReference type="InterPro" id="IPR041489">
    <property type="entry name" value="PDZ_6"/>
</dbReference>
<dbReference type="InterPro" id="IPR036034">
    <property type="entry name" value="PDZ_sf"/>
</dbReference>
<dbReference type="SMART" id="SM00228">
    <property type="entry name" value="PDZ"/>
    <property type="match status" value="2"/>
</dbReference>
<dbReference type="SUPFAM" id="SSF50156">
    <property type="entry name" value="PDZ domain-like"/>
    <property type="match status" value="2"/>
</dbReference>
<dbReference type="NCBIfam" id="TIGR02037">
    <property type="entry name" value="degP_htrA_DO"/>
    <property type="match status" value="1"/>
</dbReference>
<dbReference type="PRINTS" id="PR00834">
    <property type="entry name" value="PROTEASES2C"/>
</dbReference>
<feature type="binding site" evidence="10">
    <location>
        <position position="92"/>
    </location>
    <ligand>
        <name>substrate</name>
    </ligand>
</feature>
<dbReference type="InterPro" id="IPR009003">
    <property type="entry name" value="Peptidase_S1_PA"/>
</dbReference>
<feature type="active site" description="Charge relay system" evidence="9">
    <location>
        <position position="247"/>
    </location>
</feature>
<feature type="domain" description="PDZ" evidence="11">
    <location>
        <begin position="287"/>
        <end position="361"/>
    </location>
</feature>
<dbReference type="GO" id="GO:0006508">
    <property type="term" value="P:proteolysis"/>
    <property type="evidence" value="ECO:0007669"/>
    <property type="project" value="UniProtKB-KW"/>
</dbReference>
<dbReference type="AlphaFoldDB" id="A0AAE2ZHW1"/>
<evidence type="ECO:0000256" key="2">
    <source>
        <dbReference type="ARBA" id="ARBA00010541"/>
    </source>
</evidence>
<feature type="binding site" evidence="10">
    <location>
        <position position="172"/>
    </location>
    <ligand>
        <name>substrate</name>
    </ligand>
</feature>
<dbReference type="PROSITE" id="PS50106">
    <property type="entry name" value="PDZ"/>
    <property type="match status" value="1"/>
</dbReference>
<evidence type="ECO:0000256" key="4">
    <source>
        <dbReference type="ARBA" id="ARBA00022729"/>
    </source>
</evidence>
<evidence type="ECO:0000256" key="3">
    <source>
        <dbReference type="ARBA" id="ARBA00022670"/>
    </source>
</evidence>
<evidence type="ECO:0000256" key="7">
    <source>
        <dbReference type="ARBA" id="ARBA00022801"/>
    </source>
</evidence>
<dbReference type="InterPro" id="IPR011782">
    <property type="entry name" value="Pept_S1C_Do"/>
</dbReference>
<feature type="active site" description="Charge relay system" evidence="9">
    <location>
        <position position="142"/>
    </location>
</feature>
<keyword evidence="8" id="KW-0720">Serine protease</keyword>
<protein>
    <submittedName>
        <fullName evidence="12">DegQ family serine endoprotease</fullName>
    </submittedName>
</protein>
<evidence type="ECO:0000259" key="11">
    <source>
        <dbReference type="PROSITE" id="PS50106"/>
    </source>
</evidence>
<evidence type="ECO:0000256" key="9">
    <source>
        <dbReference type="PIRSR" id="PIRSR611782-1"/>
    </source>
</evidence>
<dbReference type="InterPro" id="IPR001940">
    <property type="entry name" value="Peptidase_S1C"/>
</dbReference>
<gene>
    <name evidence="12" type="ORF">K1W69_06335</name>
</gene>
<keyword evidence="7" id="KW-0378">Hydrolase</keyword>
<evidence type="ECO:0000313" key="12">
    <source>
        <dbReference type="EMBL" id="MBW8636798.1"/>
    </source>
</evidence>
<dbReference type="InterPro" id="IPR001478">
    <property type="entry name" value="PDZ"/>
</dbReference>
<comment type="subcellular location">
    <subcellularLocation>
        <location evidence="1">Periplasm</location>
    </subcellularLocation>
</comment>
<evidence type="ECO:0000256" key="6">
    <source>
        <dbReference type="ARBA" id="ARBA00022764"/>
    </source>
</evidence>
<dbReference type="Gene3D" id="2.40.10.120">
    <property type="match status" value="1"/>
</dbReference>
<feature type="binding site" evidence="10">
    <location>
        <begin position="245"/>
        <end position="247"/>
    </location>
    <ligand>
        <name>substrate</name>
    </ligand>
</feature>
<comment type="similarity">
    <text evidence="2">Belongs to the peptidase S1C family.</text>
</comment>
<dbReference type="Pfam" id="PF17820">
    <property type="entry name" value="PDZ_6"/>
    <property type="match status" value="1"/>
</dbReference>
<comment type="caution">
    <text evidence="12">The sequence shown here is derived from an EMBL/GenBank/DDBJ whole genome shotgun (WGS) entry which is preliminary data.</text>
</comment>
<sequence>MRNKRVLYPVILAVLAVGSAIMIAQARAPFGNSVLGGFVSGALGETEVAAEALPVHNAAAKRVVPNSQAQLLYSYSELVKKTAGAVVNVYAERMVRQSSPFGGDPFFERFFGQRMPHRSQKQSSLGSGVIIDSSGLIVTNNHVIDGADEIKVALADGREYSSKVLLKDKRVDIAVLQIEDDADFVAIGYSDSDRLEVGDIVLAIGNPFGVGQTVTSGIVSALARNGIGISDFGFFIQTDAAINPGNSGGALIDMHGNLIGINTAIFSRSGGSNGIGFAIPANMVRAVVDAAKRGDERFKRPYIGATFAAVTGDMAEALGMKRASGAIVTDVAENGPADKGGLTVGDLVVSMNGVVVEHPDALGYRLATAGVGRDAEFEVMSRSKIRKITITLEAPWSRGKGAETVISGNNPFAGATVADLVPKLAEDLNMPTGQEGVVVLAVESGSPAVRFGLKERDIVTVVNGKTVTSVNQMVDMVSRRQPYWRFEINRNGKRFSQLIR</sequence>
<dbReference type="Gene3D" id="2.30.42.10">
    <property type="match status" value="2"/>
</dbReference>
<evidence type="ECO:0000256" key="1">
    <source>
        <dbReference type="ARBA" id="ARBA00004418"/>
    </source>
</evidence>
<keyword evidence="6" id="KW-0574">Periplasm</keyword>
<evidence type="ECO:0000256" key="10">
    <source>
        <dbReference type="PIRSR" id="PIRSR611782-2"/>
    </source>
</evidence>
<evidence type="ECO:0000256" key="5">
    <source>
        <dbReference type="ARBA" id="ARBA00022737"/>
    </source>
</evidence>
<name>A0AAE2ZHW1_9HYPH</name>
<dbReference type="Pfam" id="PF13180">
    <property type="entry name" value="PDZ_2"/>
    <property type="match status" value="1"/>
</dbReference>
<dbReference type="EMBL" id="JAICBX010000001">
    <property type="protein sequence ID" value="MBW8636798.1"/>
    <property type="molecule type" value="Genomic_DNA"/>
</dbReference>
<dbReference type="Proteomes" id="UP001196509">
    <property type="component" value="Unassembled WGS sequence"/>
</dbReference>